<keyword evidence="3" id="KW-1185">Reference proteome</keyword>
<comment type="caution">
    <text evidence="2">The sequence shown here is derived from an EMBL/GenBank/DDBJ whole genome shotgun (WGS) entry which is preliminary data.</text>
</comment>
<evidence type="ECO:0000313" key="2">
    <source>
        <dbReference type="EMBL" id="GIL67633.1"/>
    </source>
</evidence>
<dbReference type="Proteomes" id="UP000747399">
    <property type="component" value="Unassembled WGS sequence"/>
</dbReference>
<protein>
    <submittedName>
        <fullName evidence="2">Uncharacterized protein</fullName>
    </submittedName>
</protein>
<feature type="region of interest" description="Disordered" evidence="1">
    <location>
        <begin position="24"/>
        <end position="44"/>
    </location>
</feature>
<gene>
    <name evidence="2" type="ORF">Vafri_20985</name>
</gene>
<evidence type="ECO:0000256" key="1">
    <source>
        <dbReference type="SAM" id="MobiDB-lite"/>
    </source>
</evidence>
<dbReference type="EMBL" id="BNCO01000101">
    <property type="protein sequence ID" value="GIL67633.1"/>
    <property type="molecule type" value="Genomic_DNA"/>
</dbReference>
<dbReference type="AlphaFoldDB" id="A0A8J4BSH0"/>
<organism evidence="2 3">
    <name type="scientific">Volvox africanus</name>
    <dbReference type="NCBI Taxonomy" id="51714"/>
    <lineage>
        <taxon>Eukaryota</taxon>
        <taxon>Viridiplantae</taxon>
        <taxon>Chlorophyta</taxon>
        <taxon>core chlorophytes</taxon>
        <taxon>Chlorophyceae</taxon>
        <taxon>CS clade</taxon>
        <taxon>Chlamydomonadales</taxon>
        <taxon>Volvocaceae</taxon>
        <taxon>Volvox</taxon>
    </lineage>
</organism>
<reference evidence="2" key="1">
    <citation type="journal article" date="2021" name="Proc. Natl. Acad. Sci. U.S.A.">
        <title>Three genomes in the algal genus Volvox reveal the fate of a haploid sex-determining region after a transition to homothallism.</title>
        <authorList>
            <person name="Yamamoto K."/>
            <person name="Hamaji T."/>
            <person name="Kawai-Toyooka H."/>
            <person name="Matsuzaki R."/>
            <person name="Takahashi F."/>
            <person name="Nishimura Y."/>
            <person name="Kawachi M."/>
            <person name="Noguchi H."/>
            <person name="Minakuchi Y."/>
            <person name="Umen J.G."/>
            <person name="Toyoda A."/>
            <person name="Nozaki H."/>
        </authorList>
    </citation>
    <scope>NUCLEOTIDE SEQUENCE</scope>
    <source>
        <strain evidence="2">NIES-3780</strain>
    </source>
</reference>
<feature type="compositionally biased region" description="Polar residues" evidence="1">
    <location>
        <begin position="79"/>
        <end position="114"/>
    </location>
</feature>
<evidence type="ECO:0000313" key="3">
    <source>
        <dbReference type="Proteomes" id="UP000747399"/>
    </source>
</evidence>
<sequence>LPKPRGSAAFAVVVPAARLLRAEAGSSGATVPCSRTSRRTLRSPSAILQRRLSFKAAAPSGLQLTRRTLLLRRGTLNVSKVGSNPFSSTNEMPEGSFSSTNTCENDGNHLTPSASKEHTHS</sequence>
<name>A0A8J4BSH0_9CHLO</name>
<accession>A0A8J4BSH0</accession>
<feature type="non-terminal residue" evidence="2">
    <location>
        <position position="1"/>
    </location>
</feature>
<proteinExistence type="predicted"/>
<feature type="region of interest" description="Disordered" evidence="1">
    <location>
        <begin position="79"/>
        <end position="121"/>
    </location>
</feature>